<keyword evidence="12" id="KW-0418">Kinase</keyword>
<comment type="subcellular location">
    <subcellularLocation>
        <location evidence="1">Cell membrane</location>
        <topology evidence="1">Single-pass type I membrane protein</topology>
    </subcellularLocation>
</comment>
<dbReference type="GO" id="GO:0005886">
    <property type="term" value="C:plasma membrane"/>
    <property type="evidence" value="ECO:0007669"/>
    <property type="project" value="UniProtKB-SubCell"/>
</dbReference>
<keyword evidence="13" id="KW-1185">Reference proteome</keyword>
<dbReference type="GO" id="GO:0004674">
    <property type="term" value="F:protein serine/threonine kinase activity"/>
    <property type="evidence" value="ECO:0007669"/>
    <property type="project" value="UniProtKB-KW"/>
</dbReference>
<dbReference type="InterPro" id="IPR032675">
    <property type="entry name" value="LRR_dom_sf"/>
</dbReference>
<keyword evidence="3" id="KW-1003">Cell membrane</keyword>
<gene>
    <name evidence="12" type="ORF">RchiOBHm_Chr2g0156401</name>
</gene>
<dbReference type="PANTHER" id="PTHR27004:SF447">
    <property type="entry name" value="RECEPTOR LIKE PROTEIN 30-LIKE"/>
    <property type="match status" value="1"/>
</dbReference>
<evidence type="ECO:0000256" key="2">
    <source>
        <dbReference type="ARBA" id="ARBA00009592"/>
    </source>
</evidence>
<comment type="caution">
    <text evidence="12">The sequence shown here is derived from an EMBL/GenBank/DDBJ whole genome shotgun (WGS) entry which is preliminary data.</text>
</comment>
<evidence type="ECO:0000256" key="7">
    <source>
        <dbReference type="ARBA" id="ARBA00022989"/>
    </source>
</evidence>
<dbReference type="PANTHER" id="PTHR27004">
    <property type="entry name" value="RECEPTOR-LIKE PROTEIN 12 ISOFORM X1"/>
    <property type="match status" value="1"/>
</dbReference>
<dbReference type="EC" id="2.7.11.1" evidence="12"/>
<keyword evidence="10" id="KW-0325">Glycoprotein</keyword>
<evidence type="ECO:0000256" key="10">
    <source>
        <dbReference type="ARBA" id="ARBA00023180"/>
    </source>
</evidence>
<keyword evidence="4" id="KW-0433">Leucine-rich repeat</keyword>
<evidence type="ECO:0000313" key="12">
    <source>
        <dbReference type="EMBL" id="PRQ52518.1"/>
    </source>
</evidence>
<dbReference type="AlphaFoldDB" id="A0A2P6S1G1"/>
<keyword evidence="12" id="KW-0723">Serine/threonine-protein kinase</keyword>
<evidence type="ECO:0000256" key="11">
    <source>
        <dbReference type="SAM" id="Phobius"/>
    </source>
</evidence>
<keyword evidence="8 11" id="KW-0472">Membrane</keyword>
<keyword evidence="5 11" id="KW-0812">Transmembrane</keyword>
<reference evidence="12 13" key="1">
    <citation type="journal article" date="2018" name="Nat. Genet.">
        <title>The Rosa genome provides new insights in the design of modern roses.</title>
        <authorList>
            <person name="Bendahmane M."/>
        </authorList>
    </citation>
    <scope>NUCLEOTIDE SEQUENCE [LARGE SCALE GENOMIC DNA]</scope>
    <source>
        <strain evidence="13">cv. Old Blush</strain>
    </source>
</reference>
<name>A0A2P6S1G1_ROSCH</name>
<organism evidence="12 13">
    <name type="scientific">Rosa chinensis</name>
    <name type="common">China rose</name>
    <dbReference type="NCBI Taxonomy" id="74649"/>
    <lineage>
        <taxon>Eukaryota</taxon>
        <taxon>Viridiplantae</taxon>
        <taxon>Streptophyta</taxon>
        <taxon>Embryophyta</taxon>
        <taxon>Tracheophyta</taxon>
        <taxon>Spermatophyta</taxon>
        <taxon>Magnoliopsida</taxon>
        <taxon>eudicotyledons</taxon>
        <taxon>Gunneridae</taxon>
        <taxon>Pentapetalae</taxon>
        <taxon>rosids</taxon>
        <taxon>fabids</taxon>
        <taxon>Rosales</taxon>
        <taxon>Rosaceae</taxon>
        <taxon>Rosoideae</taxon>
        <taxon>Rosoideae incertae sedis</taxon>
        <taxon>Rosa</taxon>
    </lineage>
</organism>
<evidence type="ECO:0000256" key="1">
    <source>
        <dbReference type="ARBA" id="ARBA00004251"/>
    </source>
</evidence>
<keyword evidence="9" id="KW-0675">Receptor</keyword>
<protein>
    <submittedName>
        <fullName evidence="12">Putative non-specific serine/threonine protein kinase</fullName>
        <ecNumber evidence="12">2.7.11.1</ecNumber>
    </submittedName>
</protein>
<dbReference type="Gramene" id="PRQ52518">
    <property type="protein sequence ID" value="PRQ52518"/>
    <property type="gene ID" value="RchiOBHm_Chr2g0156401"/>
</dbReference>
<accession>A0A2P6S1G1</accession>
<dbReference type="SUPFAM" id="SSF52058">
    <property type="entry name" value="L domain-like"/>
    <property type="match status" value="1"/>
</dbReference>
<evidence type="ECO:0000256" key="5">
    <source>
        <dbReference type="ARBA" id="ARBA00022692"/>
    </source>
</evidence>
<keyword evidence="12" id="KW-0808">Transferase</keyword>
<dbReference type="Proteomes" id="UP000238479">
    <property type="component" value="Chromosome 2"/>
</dbReference>
<evidence type="ECO:0000256" key="9">
    <source>
        <dbReference type="ARBA" id="ARBA00023170"/>
    </source>
</evidence>
<comment type="similarity">
    <text evidence="2">Belongs to the RLP family.</text>
</comment>
<dbReference type="InterPro" id="IPR001611">
    <property type="entry name" value="Leu-rich_rpt"/>
</dbReference>
<feature type="transmembrane region" description="Helical" evidence="11">
    <location>
        <begin position="49"/>
        <end position="67"/>
    </location>
</feature>
<sequence>MPIKINIALTTLTGLIPSSLGNLTALESLDLSQNRLSGKIPNDLVENNTLILGFSIIMIFIPQRVYIQG</sequence>
<dbReference type="Pfam" id="PF00560">
    <property type="entry name" value="LRR_1"/>
    <property type="match status" value="1"/>
</dbReference>
<evidence type="ECO:0000256" key="3">
    <source>
        <dbReference type="ARBA" id="ARBA00022475"/>
    </source>
</evidence>
<dbReference type="EMBL" id="PDCK01000040">
    <property type="protein sequence ID" value="PRQ52518.1"/>
    <property type="molecule type" value="Genomic_DNA"/>
</dbReference>
<keyword evidence="6" id="KW-0677">Repeat</keyword>
<evidence type="ECO:0000256" key="8">
    <source>
        <dbReference type="ARBA" id="ARBA00023136"/>
    </source>
</evidence>
<evidence type="ECO:0000256" key="6">
    <source>
        <dbReference type="ARBA" id="ARBA00022737"/>
    </source>
</evidence>
<evidence type="ECO:0000256" key="4">
    <source>
        <dbReference type="ARBA" id="ARBA00022614"/>
    </source>
</evidence>
<keyword evidence="7 11" id="KW-1133">Transmembrane helix</keyword>
<dbReference type="Gene3D" id="3.80.10.10">
    <property type="entry name" value="Ribonuclease Inhibitor"/>
    <property type="match status" value="1"/>
</dbReference>
<evidence type="ECO:0000313" key="13">
    <source>
        <dbReference type="Proteomes" id="UP000238479"/>
    </source>
</evidence>
<proteinExistence type="inferred from homology"/>